<sequence>MIVNLECEMCHFEFDTELGKLEMDKTGTLIYEKKPTCPRCKAFDKVLITDKGFKQLNKWFLKYLDQITKKK</sequence>
<keyword evidence="2" id="KW-1185">Reference proteome</keyword>
<gene>
    <name evidence="1" type="ORF">FH5T_03650</name>
</gene>
<proteinExistence type="predicted"/>
<organism evidence="1 2">
    <name type="scientific">Draconibacterium orientale</name>
    <dbReference type="NCBI Taxonomy" id="1168034"/>
    <lineage>
        <taxon>Bacteria</taxon>
        <taxon>Pseudomonadati</taxon>
        <taxon>Bacteroidota</taxon>
        <taxon>Bacteroidia</taxon>
        <taxon>Marinilabiliales</taxon>
        <taxon>Prolixibacteraceae</taxon>
        <taxon>Draconibacterium</taxon>
    </lineage>
</organism>
<dbReference type="EMBL" id="CP007451">
    <property type="protein sequence ID" value="AHW61550.1"/>
    <property type="molecule type" value="Genomic_DNA"/>
</dbReference>
<dbReference type="SUPFAM" id="SSF57802">
    <property type="entry name" value="Rubredoxin-like"/>
    <property type="match status" value="1"/>
</dbReference>
<protein>
    <submittedName>
        <fullName evidence="1">Uncharacterized protein</fullName>
    </submittedName>
</protein>
<reference evidence="1 2" key="1">
    <citation type="submission" date="2014-03" db="EMBL/GenBank/DDBJ databases">
        <title>Complete genome sequence of a deeply braunched marine Bacteroidia bacterium Draconibacterium orientale type strain FH5T.</title>
        <authorList>
            <person name="Li X."/>
            <person name="Wang X."/>
            <person name="Xie Z."/>
            <person name="Du Z."/>
            <person name="Chen G."/>
        </authorList>
    </citation>
    <scope>NUCLEOTIDE SEQUENCE [LARGE SCALE GENOMIC DNA]</scope>
    <source>
        <strain evidence="1 2">FH5</strain>
    </source>
</reference>
<name>A0ABM5QCJ4_9BACT</name>
<evidence type="ECO:0000313" key="1">
    <source>
        <dbReference type="EMBL" id="AHW61550.1"/>
    </source>
</evidence>
<evidence type="ECO:0000313" key="2">
    <source>
        <dbReference type="Proteomes" id="UP000023772"/>
    </source>
</evidence>
<dbReference type="Proteomes" id="UP000023772">
    <property type="component" value="Chromosome"/>
</dbReference>
<accession>A0ABM5QCJ4</accession>